<feature type="region of interest" description="Disordered" evidence="10">
    <location>
        <begin position="1060"/>
        <end position="1108"/>
    </location>
</feature>
<comment type="caution">
    <text evidence="14">The sequence shown here is derived from an EMBL/GenBank/DDBJ whole genome shotgun (WGS) entry which is preliminary data.</text>
</comment>
<dbReference type="PANTHER" id="PTHR47959">
    <property type="entry name" value="ATP-DEPENDENT RNA HELICASE RHLE-RELATED"/>
    <property type="match status" value="1"/>
</dbReference>
<dbReference type="Proteomes" id="UP000241769">
    <property type="component" value="Unassembled WGS sequence"/>
</dbReference>
<evidence type="ECO:0000256" key="8">
    <source>
        <dbReference type="ARBA" id="ARBA00047984"/>
    </source>
</evidence>
<feature type="compositionally biased region" description="Acidic residues" evidence="10">
    <location>
        <begin position="329"/>
        <end position="339"/>
    </location>
</feature>
<dbReference type="InterPro" id="IPR027417">
    <property type="entry name" value="P-loop_NTPase"/>
</dbReference>
<dbReference type="GO" id="GO:0016787">
    <property type="term" value="F:hydrolase activity"/>
    <property type="evidence" value="ECO:0007669"/>
    <property type="project" value="UniProtKB-KW"/>
</dbReference>
<dbReference type="PROSITE" id="PS51192">
    <property type="entry name" value="HELICASE_ATP_BIND_1"/>
    <property type="match status" value="1"/>
</dbReference>
<dbReference type="SMART" id="SM00487">
    <property type="entry name" value="DEXDc"/>
    <property type="match status" value="1"/>
</dbReference>
<dbReference type="SUPFAM" id="SSF69572">
    <property type="entry name" value="Activating enzymes of the ubiquitin-like proteins"/>
    <property type="match status" value="1"/>
</dbReference>
<dbReference type="GO" id="GO:0008641">
    <property type="term" value="F:ubiquitin-like modifier activating enzyme activity"/>
    <property type="evidence" value="ECO:0007669"/>
    <property type="project" value="InterPro"/>
</dbReference>
<evidence type="ECO:0000256" key="1">
    <source>
        <dbReference type="ARBA" id="ARBA00010379"/>
    </source>
</evidence>
<evidence type="ECO:0000256" key="3">
    <source>
        <dbReference type="ARBA" id="ARBA00022741"/>
    </source>
</evidence>
<evidence type="ECO:0000259" key="11">
    <source>
        <dbReference type="PROSITE" id="PS51192"/>
    </source>
</evidence>
<keyword evidence="4" id="KW-0378">Hydrolase</keyword>
<organism evidence="14 15">
    <name type="scientific">Planoprotostelium fungivorum</name>
    <dbReference type="NCBI Taxonomy" id="1890364"/>
    <lineage>
        <taxon>Eukaryota</taxon>
        <taxon>Amoebozoa</taxon>
        <taxon>Evosea</taxon>
        <taxon>Variosea</taxon>
        <taxon>Cavosteliida</taxon>
        <taxon>Cavosteliaceae</taxon>
        <taxon>Planoprotostelium</taxon>
    </lineage>
</organism>
<dbReference type="InParanoid" id="A0A2P6MXR7"/>
<feature type="region of interest" description="Disordered" evidence="10">
    <location>
        <begin position="1004"/>
        <end position="1035"/>
    </location>
</feature>
<dbReference type="GO" id="GO:0005634">
    <property type="term" value="C:nucleus"/>
    <property type="evidence" value="ECO:0007669"/>
    <property type="project" value="InterPro"/>
</dbReference>
<feature type="region of interest" description="Disordered" evidence="10">
    <location>
        <begin position="307"/>
        <end position="344"/>
    </location>
</feature>
<feature type="compositionally biased region" description="Basic and acidic residues" evidence="10">
    <location>
        <begin position="1004"/>
        <end position="1016"/>
    </location>
</feature>
<feature type="compositionally biased region" description="Basic and acidic residues" evidence="10">
    <location>
        <begin position="1218"/>
        <end position="1252"/>
    </location>
</feature>
<dbReference type="Pfam" id="PF00271">
    <property type="entry name" value="Helicase_C"/>
    <property type="match status" value="1"/>
</dbReference>
<keyword evidence="5" id="KW-0347">Helicase</keyword>
<evidence type="ECO:0000256" key="6">
    <source>
        <dbReference type="ARBA" id="ARBA00022840"/>
    </source>
</evidence>
<feature type="compositionally biased region" description="Acidic residues" evidence="10">
    <location>
        <begin position="460"/>
        <end position="478"/>
    </location>
</feature>
<feature type="domain" description="Helicase C-terminal" evidence="12">
    <location>
        <begin position="737"/>
        <end position="881"/>
    </location>
</feature>
<dbReference type="Pfam" id="PF00899">
    <property type="entry name" value="ThiF"/>
    <property type="match status" value="1"/>
</dbReference>
<dbReference type="GO" id="GO:0003723">
    <property type="term" value="F:RNA binding"/>
    <property type="evidence" value="ECO:0007669"/>
    <property type="project" value="UniProtKB-KW"/>
</dbReference>
<dbReference type="OrthoDB" id="206053at2759"/>
<keyword evidence="7" id="KW-0694">RNA-binding</keyword>
<dbReference type="GO" id="GO:0005829">
    <property type="term" value="C:cytosol"/>
    <property type="evidence" value="ECO:0007669"/>
    <property type="project" value="TreeGrafter"/>
</dbReference>
<dbReference type="InterPro" id="IPR011545">
    <property type="entry name" value="DEAD/DEAH_box_helicase_dom"/>
</dbReference>
<feature type="region of interest" description="Disordered" evidence="10">
    <location>
        <begin position="397"/>
        <end position="420"/>
    </location>
</feature>
<feature type="short sequence motif" description="Q motif" evidence="9">
    <location>
        <begin position="495"/>
        <end position="523"/>
    </location>
</feature>
<dbReference type="Pfam" id="PF08147">
    <property type="entry name" value="DBP10CT"/>
    <property type="match status" value="1"/>
</dbReference>
<dbReference type="InterPro" id="IPR012541">
    <property type="entry name" value="DBP10_C"/>
</dbReference>
<evidence type="ECO:0000256" key="4">
    <source>
        <dbReference type="ARBA" id="ARBA00022801"/>
    </source>
</evidence>
<dbReference type="EMBL" id="MDYQ01000322">
    <property type="protein sequence ID" value="PRP76488.1"/>
    <property type="molecule type" value="Genomic_DNA"/>
</dbReference>
<evidence type="ECO:0000256" key="9">
    <source>
        <dbReference type="PROSITE-ProRule" id="PRU00552"/>
    </source>
</evidence>
<dbReference type="SMART" id="SM01123">
    <property type="entry name" value="DBP10CT"/>
    <property type="match status" value="1"/>
</dbReference>
<feature type="domain" description="Helicase ATP-binding" evidence="11">
    <location>
        <begin position="526"/>
        <end position="707"/>
    </location>
</feature>
<dbReference type="FunCoup" id="A0A2P6MXR7">
    <property type="interactions" value="800"/>
</dbReference>
<evidence type="ECO:0000313" key="14">
    <source>
        <dbReference type="EMBL" id="PRP76488.1"/>
    </source>
</evidence>
<feature type="region of interest" description="Disordered" evidence="10">
    <location>
        <begin position="1192"/>
        <end position="1270"/>
    </location>
</feature>
<dbReference type="CDD" id="cd18787">
    <property type="entry name" value="SF2_C_DEAD"/>
    <property type="match status" value="1"/>
</dbReference>
<feature type="compositionally biased region" description="Basic residues" evidence="10">
    <location>
        <begin position="1256"/>
        <end position="1270"/>
    </location>
</feature>
<dbReference type="InterPro" id="IPR000594">
    <property type="entry name" value="ThiF_NAD_FAD-bd"/>
</dbReference>
<evidence type="ECO:0000313" key="15">
    <source>
        <dbReference type="Proteomes" id="UP000241769"/>
    </source>
</evidence>
<proteinExistence type="inferred from homology"/>
<dbReference type="InterPro" id="IPR050079">
    <property type="entry name" value="DEAD_box_RNA_helicase"/>
</dbReference>
<dbReference type="GO" id="GO:0003724">
    <property type="term" value="F:RNA helicase activity"/>
    <property type="evidence" value="ECO:0007669"/>
    <property type="project" value="UniProtKB-EC"/>
</dbReference>
<keyword evidence="15" id="KW-1185">Reference proteome</keyword>
<feature type="compositionally biased region" description="Basic and acidic residues" evidence="10">
    <location>
        <begin position="309"/>
        <end position="328"/>
    </location>
</feature>
<protein>
    <recommendedName>
        <fullName evidence="2">RNA helicase</fullName>
        <ecNumber evidence="2">3.6.4.13</ecNumber>
    </recommendedName>
</protein>
<sequence length="1270" mass="143740">MDHVKRIAELEKEIEFLKNQQKQNVRQKIEVMSSEVVDSNPYSRLMALKRMGIVNNYEDIRNKSVVVVGLGGVGSVAAEMLTRCGIGKLLLYDYDTVEIANMNRLFFRPNQAGMTKTDAAKQTLEDINPDVDIRAFTCNITLVQHFDDFLNSIKKGGKTEGSPVDLVLGCVDNFEARITINQACMEAGIPWIESGVAENAVSGHIQYISPGETACFQCAPPLIVATGIDEKTLKREGVCAASLPTTMGITAGLLVQNAIKWLLGFGETSMYLGYNALLDFFPKDTMRPNPECANNWCQKRQMEFATRPKKVEAHSEKPVEDKPVHEDNDLVEDEEEEETPKEVQNAPIGTHRAYVATTQQNHGDVFVKTDDTKDLSDFMAQLKSLNILYPRLRSSTSMYTSQPSTGRESVSAERRRSVSKPPVIKRHRVKIRDLGLCELTTTNPEERKKKKRGIIMPKEEVEESEDEMGFEEFEDGEEETPKKAKQKKSTVPKFGVFKTMGLNSFLMKGIVKKGYKSTTPIQRKTIPLLLEGKDVVAMARTGSGKTASFLVPMFQKLGSHSERVGVRAILLAPTRELALQTLKFVTTIGCYTNLRSCLLVGGDSMLDQFTDLASNPDIKGLRIDIISIVATPGRLLHHMSEAKLSLKMVQYVVFDEADVLFEMGMAEQIMEIIAALPEDRQTALFSATLPSMLIDFARAGLKDPQLVRLDAEQQLSQNMKLAFFVCRNEEKTSALLYILDKMIKEDQQTVVFVSTRHHCEYLHDLLELKDMKSMVIYGSMDMTARKLNLERFRNKQCNLLIVTDVAARGIDIPMLDYVINYDFPSRQKLFIHRAGRVARMGRPGTAFSLASFDELPFMVDLFLFLGLPLLNQVPEGSTYSVGDTYYGRIPQEYLDIHNDGNKELIRMQPHLGDIQRVATSAYKLYMKTRGKPSAESVRRAKELTSSHIHPMILDLYGDKEEAREDFLEGIRNYRSRQTVFELEEKKNASAAEVMIKTRRAHDGIIKQAREAKDTKKSAVRYEGPEVSEDDEEPTLLRLDHSQLLPSSAVKTAGTIEEVIKGKKRKSTTKEEQPVKKSKKSKQAEMKDQDFYMSHEPDNKNQSKEDGYGINAGLNDKSLAMDIIVGDDGKLLKNNQLVSKWDRKRKKFVKVGVNVDVNKRLSKNESGVKIKKGEQGKMYEEWKRKNKRELPIVGEREGVNTSNMDRWKYKHKGGQSGKGEPKDETKNLDQMMKAEKEKAKKKDMQKPFKDRNTKARQTSHHYKPYSQKKRK</sequence>
<dbReference type="PANTHER" id="PTHR47959:SF8">
    <property type="entry name" value="RNA HELICASE"/>
    <property type="match status" value="1"/>
</dbReference>
<dbReference type="InterPro" id="IPR035985">
    <property type="entry name" value="Ubiquitin-activating_enz"/>
</dbReference>
<dbReference type="FunFam" id="3.40.50.720:FF:000531">
    <property type="entry name" value="NAD/FAD dependent dehydrogenase, putative"/>
    <property type="match status" value="1"/>
</dbReference>
<evidence type="ECO:0000256" key="5">
    <source>
        <dbReference type="ARBA" id="ARBA00022806"/>
    </source>
</evidence>
<evidence type="ECO:0000259" key="13">
    <source>
        <dbReference type="PROSITE" id="PS51195"/>
    </source>
</evidence>
<dbReference type="Gene3D" id="3.40.50.720">
    <property type="entry name" value="NAD(P)-binding Rossmann-like Domain"/>
    <property type="match status" value="1"/>
</dbReference>
<keyword evidence="6" id="KW-0067">ATP-binding</keyword>
<dbReference type="AlphaFoldDB" id="A0A2P6MXR7"/>
<evidence type="ECO:0000256" key="2">
    <source>
        <dbReference type="ARBA" id="ARBA00012552"/>
    </source>
</evidence>
<dbReference type="CDD" id="cd00757">
    <property type="entry name" value="ThiF_MoeB_HesA_family"/>
    <property type="match status" value="1"/>
</dbReference>
<name>A0A2P6MXR7_9EUKA</name>
<feature type="region of interest" description="Disordered" evidence="10">
    <location>
        <begin position="445"/>
        <end position="489"/>
    </location>
</feature>
<evidence type="ECO:0000256" key="7">
    <source>
        <dbReference type="ARBA" id="ARBA00022884"/>
    </source>
</evidence>
<dbReference type="SUPFAM" id="SSF52540">
    <property type="entry name" value="P-loop containing nucleoside triphosphate hydrolases"/>
    <property type="match status" value="2"/>
</dbReference>
<accession>A0A2P6MXR7</accession>
<comment type="similarity">
    <text evidence="1">Belongs to the DEAD box helicase family. DDX54/DBP10 subfamily.</text>
</comment>
<dbReference type="Gene3D" id="3.40.50.300">
    <property type="entry name" value="P-loop containing nucleotide triphosphate hydrolases"/>
    <property type="match status" value="2"/>
</dbReference>
<feature type="compositionally biased region" description="Polar residues" evidence="10">
    <location>
        <begin position="397"/>
        <end position="406"/>
    </location>
</feature>
<comment type="catalytic activity">
    <reaction evidence="8">
        <text>ATP + H2O = ADP + phosphate + H(+)</text>
        <dbReference type="Rhea" id="RHEA:13065"/>
        <dbReference type="ChEBI" id="CHEBI:15377"/>
        <dbReference type="ChEBI" id="CHEBI:15378"/>
        <dbReference type="ChEBI" id="CHEBI:30616"/>
        <dbReference type="ChEBI" id="CHEBI:43474"/>
        <dbReference type="ChEBI" id="CHEBI:456216"/>
        <dbReference type="EC" id="3.6.4.13"/>
    </reaction>
</comment>
<reference evidence="14 15" key="1">
    <citation type="journal article" date="2018" name="Genome Biol. Evol.">
        <title>Multiple Roots of Fruiting Body Formation in Amoebozoa.</title>
        <authorList>
            <person name="Hillmann F."/>
            <person name="Forbes G."/>
            <person name="Novohradska S."/>
            <person name="Ferling I."/>
            <person name="Riege K."/>
            <person name="Groth M."/>
            <person name="Westermann M."/>
            <person name="Marz M."/>
            <person name="Spaller T."/>
            <person name="Winckler T."/>
            <person name="Schaap P."/>
            <person name="Glockner G."/>
        </authorList>
    </citation>
    <scope>NUCLEOTIDE SEQUENCE [LARGE SCALE GENOMIC DNA]</scope>
    <source>
        <strain evidence="14 15">Jena</strain>
    </source>
</reference>
<dbReference type="InterPro" id="IPR014001">
    <property type="entry name" value="Helicase_ATP-bd"/>
</dbReference>
<dbReference type="EC" id="3.6.4.13" evidence="2"/>
<feature type="compositionally biased region" description="Basic and acidic residues" evidence="10">
    <location>
        <begin position="1081"/>
        <end position="1106"/>
    </location>
</feature>
<evidence type="ECO:0000259" key="12">
    <source>
        <dbReference type="PROSITE" id="PS51194"/>
    </source>
</evidence>
<evidence type="ECO:0000256" key="10">
    <source>
        <dbReference type="SAM" id="MobiDB-lite"/>
    </source>
</evidence>
<dbReference type="STRING" id="1890364.A0A2P6MXR7"/>
<dbReference type="GO" id="GO:0005524">
    <property type="term" value="F:ATP binding"/>
    <property type="evidence" value="ECO:0007669"/>
    <property type="project" value="UniProtKB-KW"/>
</dbReference>
<dbReference type="PROSITE" id="PS51194">
    <property type="entry name" value="HELICASE_CTER"/>
    <property type="match status" value="1"/>
</dbReference>
<dbReference type="PROSITE" id="PS51195">
    <property type="entry name" value="Q_MOTIF"/>
    <property type="match status" value="1"/>
</dbReference>
<dbReference type="Pfam" id="PF00270">
    <property type="entry name" value="DEAD"/>
    <property type="match status" value="1"/>
</dbReference>
<gene>
    <name evidence="14" type="ORF">PROFUN_15158</name>
</gene>
<keyword evidence="3" id="KW-0547">Nucleotide-binding</keyword>
<dbReference type="InterPro" id="IPR001650">
    <property type="entry name" value="Helicase_C-like"/>
</dbReference>
<feature type="domain" description="DEAD-box RNA helicase Q" evidence="13">
    <location>
        <begin position="495"/>
        <end position="523"/>
    </location>
</feature>
<dbReference type="InterPro" id="IPR014014">
    <property type="entry name" value="RNA_helicase_DEAD_Q_motif"/>
</dbReference>
<dbReference type="SMART" id="SM00490">
    <property type="entry name" value="HELICc"/>
    <property type="match status" value="1"/>
</dbReference>